<feature type="region of interest" description="Disordered" evidence="1">
    <location>
        <begin position="33"/>
        <end position="95"/>
    </location>
</feature>
<feature type="signal peptide" evidence="2">
    <location>
        <begin position="1"/>
        <end position="25"/>
    </location>
</feature>
<keyword evidence="2" id="KW-0732">Signal</keyword>
<evidence type="ECO:0000256" key="2">
    <source>
        <dbReference type="SAM" id="SignalP"/>
    </source>
</evidence>
<evidence type="ECO:0000313" key="3">
    <source>
        <dbReference type="EMBL" id="SEK57027.1"/>
    </source>
</evidence>
<feature type="compositionally biased region" description="Low complexity" evidence="1">
    <location>
        <begin position="184"/>
        <end position="193"/>
    </location>
</feature>
<dbReference type="eggNOG" id="ENOG5032XNZ">
    <property type="taxonomic scope" value="Bacteria"/>
</dbReference>
<evidence type="ECO:0008006" key="5">
    <source>
        <dbReference type="Google" id="ProtNLM"/>
    </source>
</evidence>
<name>A0A1H7I5G1_STRJI</name>
<dbReference type="RefSeq" id="WP_425314666.1">
    <property type="nucleotide sequence ID" value="NZ_BBPN01000005.1"/>
</dbReference>
<evidence type="ECO:0000256" key="1">
    <source>
        <dbReference type="SAM" id="MobiDB-lite"/>
    </source>
</evidence>
<evidence type="ECO:0000313" key="4">
    <source>
        <dbReference type="Proteomes" id="UP000183015"/>
    </source>
</evidence>
<dbReference type="Proteomes" id="UP000183015">
    <property type="component" value="Unassembled WGS sequence"/>
</dbReference>
<organism evidence="3 4">
    <name type="scientific">Streptacidiphilus jiangxiensis</name>
    <dbReference type="NCBI Taxonomy" id="235985"/>
    <lineage>
        <taxon>Bacteria</taxon>
        <taxon>Bacillati</taxon>
        <taxon>Actinomycetota</taxon>
        <taxon>Actinomycetes</taxon>
        <taxon>Kitasatosporales</taxon>
        <taxon>Streptomycetaceae</taxon>
        <taxon>Streptacidiphilus</taxon>
    </lineage>
</organism>
<gene>
    <name evidence="3" type="ORF">SAMN05414137_102484</name>
</gene>
<dbReference type="PROSITE" id="PS51257">
    <property type="entry name" value="PROKAR_LIPOPROTEIN"/>
    <property type="match status" value="1"/>
</dbReference>
<sequence length="233" mass="23538">MRRRPVLARPVLARPVLAVASVLLAAAVAGCSHTPGSSSSSGDRASGGATAAGTARAGDAAAALAEGPGPQSHYSVAAQPAPGSCHYRSDNGQPLPDPTCTPGALSPAVTQADLGQTICRKGGYTGGIRPPASVTDSEKRKNAASYGYTGQLHDAEYDHLVSLELGGDPNDPRNLWVEPPSPGHAPGAGPNNPKDAVETRLHTAVCGGQVTLAQAQQAIASDWSTAESRLGLK</sequence>
<feature type="region of interest" description="Disordered" evidence="1">
    <location>
        <begin position="170"/>
        <end position="195"/>
    </location>
</feature>
<dbReference type="AlphaFoldDB" id="A0A1H7I5G1"/>
<accession>A0A1H7I5G1</accession>
<reference evidence="4" key="1">
    <citation type="submission" date="2016-10" db="EMBL/GenBank/DDBJ databases">
        <authorList>
            <person name="Varghese N."/>
        </authorList>
    </citation>
    <scope>NUCLEOTIDE SEQUENCE [LARGE SCALE GENOMIC DNA]</scope>
    <source>
        <strain evidence="4">DSM 45096 / BCRC 16803 / CGMCC 4.1857 / CIP 109030 / JCM 12277 / KCTC 19219 / NBRC 100920 / 33214</strain>
    </source>
</reference>
<protein>
    <recommendedName>
        <fullName evidence="5">HNH endonuclease</fullName>
    </recommendedName>
</protein>
<dbReference type="EMBL" id="FOAZ01000002">
    <property type="protein sequence ID" value="SEK57027.1"/>
    <property type="molecule type" value="Genomic_DNA"/>
</dbReference>
<proteinExistence type="predicted"/>
<feature type="compositionally biased region" description="Low complexity" evidence="1">
    <location>
        <begin position="36"/>
        <end position="63"/>
    </location>
</feature>
<keyword evidence="4" id="KW-1185">Reference proteome</keyword>
<feature type="chain" id="PRO_5010354189" description="HNH endonuclease" evidence="2">
    <location>
        <begin position="26"/>
        <end position="233"/>
    </location>
</feature>